<dbReference type="EMBL" id="JANVFS010000002">
    <property type="protein sequence ID" value="KAJ4495034.1"/>
    <property type="molecule type" value="Genomic_DNA"/>
</dbReference>
<organism evidence="1 2">
    <name type="scientific">Lentinula lateritia</name>
    <dbReference type="NCBI Taxonomy" id="40482"/>
    <lineage>
        <taxon>Eukaryota</taxon>
        <taxon>Fungi</taxon>
        <taxon>Dikarya</taxon>
        <taxon>Basidiomycota</taxon>
        <taxon>Agaricomycotina</taxon>
        <taxon>Agaricomycetes</taxon>
        <taxon>Agaricomycetidae</taxon>
        <taxon>Agaricales</taxon>
        <taxon>Marasmiineae</taxon>
        <taxon>Omphalotaceae</taxon>
        <taxon>Lentinula</taxon>
    </lineage>
</organism>
<protein>
    <recommendedName>
        <fullName evidence="3">BTB domain-containing protein</fullName>
    </recommendedName>
</protein>
<evidence type="ECO:0000313" key="2">
    <source>
        <dbReference type="Proteomes" id="UP001150238"/>
    </source>
</evidence>
<dbReference type="AlphaFoldDB" id="A0A9W9B0U7"/>
<name>A0A9W9B0U7_9AGAR</name>
<evidence type="ECO:0008006" key="3">
    <source>
        <dbReference type="Google" id="ProtNLM"/>
    </source>
</evidence>
<gene>
    <name evidence="1" type="ORF">C8J55DRAFT_554642</name>
</gene>
<evidence type="ECO:0000313" key="1">
    <source>
        <dbReference type="EMBL" id="KAJ4495034.1"/>
    </source>
</evidence>
<accession>A0A9W9B0U7</accession>
<reference evidence="1" key="1">
    <citation type="submission" date="2022-08" db="EMBL/GenBank/DDBJ databases">
        <authorList>
            <consortium name="DOE Joint Genome Institute"/>
            <person name="Min B."/>
            <person name="Riley R."/>
            <person name="Sierra-Patev S."/>
            <person name="Naranjo-Ortiz M."/>
            <person name="Looney B."/>
            <person name="Konkel Z."/>
            <person name="Slot J.C."/>
            <person name="Sakamoto Y."/>
            <person name="Steenwyk J.L."/>
            <person name="Rokas A."/>
            <person name="Carro J."/>
            <person name="Camarero S."/>
            <person name="Ferreira P."/>
            <person name="Molpeceres G."/>
            <person name="Ruiz-Duenas F.J."/>
            <person name="Serrano A."/>
            <person name="Henrissat B."/>
            <person name="Drula E."/>
            <person name="Hughes K.W."/>
            <person name="Mata J.L."/>
            <person name="Ishikawa N.K."/>
            <person name="Vargas-Isla R."/>
            <person name="Ushijima S."/>
            <person name="Smith C.A."/>
            <person name="Ahrendt S."/>
            <person name="Andreopoulos W."/>
            <person name="He G."/>
            <person name="Labutti K."/>
            <person name="Lipzen A."/>
            <person name="Ng V."/>
            <person name="Sandor L."/>
            <person name="Barry K."/>
            <person name="Martinez A.T."/>
            <person name="Xiao Y."/>
            <person name="Gibbons J.G."/>
            <person name="Terashima K."/>
            <person name="Hibbett D.S."/>
            <person name="Grigoriev I.V."/>
        </authorList>
    </citation>
    <scope>NUCLEOTIDE SEQUENCE</scope>
    <source>
        <strain evidence="1">Sp2 HRB7682 ss15</strain>
    </source>
</reference>
<comment type="caution">
    <text evidence="1">The sequence shown here is derived from an EMBL/GenBank/DDBJ whole genome shotgun (WGS) entry which is preliminary data.</text>
</comment>
<dbReference type="Proteomes" id="UP001150238">
    <property type="component" value="Unassembled WGS sequence"/>
</dbReference>
<reference evidence="1" key="2">
    <citation type="journal article" date="2023" name="Proc. Natl. Acad. Sci. U.S.A.">
        <title>A global phylogenomic analysis of the shiitake genus Lentinula.</title>
        <authorList>
            <person name="Sierra-Patev S."/>
            <person name="Min B."/>
            <person name="Naranjo-Ortiz M."/>
            <person name="Looney B."/>
            <person name="Konkel Z."/>
            <person name="Slot J.C."/>
            <person name="Sakamoto Y."/>
            <person name="Steenwyk J.L."/>
            <person name="Rokas A."/>
            <person name="Carro J."/>
            <person name="Camarero S."/>
            <person name="Ferreira P."/>
            <person name="Molpeceres G."/>
            <person name="Ruiz-Duenas F.J."/>
            <person name="Serrano A."/>
            <person name="Henrissat B."/>
            <person name="Drula E."/>
            <person name="Hughes K.W."/>
            <person name="Mata J.L."/>
            <person name="Ishikawa N.K."/>
            <person name="Vargas-Isla R."/>
            <person name="Ushijima S."/>
            <person name="Smith C.A."/>
            <person name="Donoghue J."/>
            <person name="Ahrendt S."/>
            <person name="Andreopoulos W."/>
            <person name="He G."/>
            <person name="LaButti K."/>
            <person name="Lipzen A."/>
            <person name="Ng V."/>
            <person name="Riley R."/>
            <person name="Sandor L."/>
            <person name="Barry K."/>
            <person name="Martinez A.T."/>
            <person name="Xiao Y."/>
            <person name="Gibbons J.G."/>
            <person name="Terashima K."/>
            <person name="Grigoriev I.V."/>
            <person name="Hibbett D."/>
        </authorList>
    </citation>
    <scope>NUCLEOTIDE SEQUENCE</scope>
    <source>
        <strain evidence="1">Sp2 HRB7682 ss15</strain>
    </source>
</reference>
<proteinExistence type="predicted"/>
<sequence length="221" mass="25479">MILTAACSRVVVLQSLDKVKFIVDKEELELDTSGFPPATTPSYIGDATPLPERSDVLSILFQYVGSQSHQPVLDHIEFTLILKVAEAAEKYEVHKAIAAVQFELRKFLKSNSRELLHFALTYWNPQLVEEVAPFMINTPMQDMETLMKHCPRLFMKWCLWRHCLAATLFKTPTMVQASGRKNDLRWRVLFSYDAFVPDIVPVDPFNGLHLLMPRRFLDFLH</sequence>